<dbReference type="InParanoid" id="A9WHS1"/>
<accession>A9WHS1</accession>
<evidence type="ECO:0000313" key="2">
    <source>
        <dbReference type="Proteomes" id="UP000002008"/>
    </source>
</evidence>
<proteinExistence type="predicted"/>
<dbReference type="KEGG" id="cau:Caur_0957"/>
<name>A9WHS1_CHLAA</name>
<organism evidence="1 2">
    <name type="scientific">Chloroflexus aurantiacus (strain ATCC 29366 / DSM 635 / J-10-fl)</name>
    <dbReference type="NCBI Taxonomy" id="324602"/>
    <lineage>
        <taxon>Bacteria</taxon>
        <taxon>Bacillati</taxon>
        <taxon>Chloroflexota</taxon>
        <taxon>Chloroflexia</taxon>
        <taxon>Chloroflexales</taxon>
        <taxon>Chloroflexineae</taxon>
        <taxon>Chloroflexaceae</taxon>
        <taxon>Chloroflexus</taxon>
    </lineage>
</organism>
<dbReference type="STRING" id="324602.Caur_0957"/>
<sequence length="246" mass="26030">MNAVFSVIEPLPAAIAPPGPWQPVVTGSAFTAGDQPDVVWQARLPEELGAAQAALHEAATRLRADEQALATVERRLLQVASGAVSFSTLMPQPEQTLLRLLATVDPASGASFGLRDEIQERWQAAQDQLAALSAQACEALGSYATVETIQGARLIGRTRINWHGDARSLLIADIDLAQAAIHRQTLALALRSRAALLRMVGLVGRGAAIAATMFTSPAGALLALPAVWQFVQEVLAEVRQSMVSST</sequence>
<evidence type="ECO:0000313" key="1">
    <source>
        <dbReference type="EMBL" id="ABY34189.1"/>
    </source>
</evidence>
<dbReference type="EnsemblBacteria" id="ABY34189">
    <property type="protein sequence ID" value="ABY34189"/>
    <property type="gene ID" value="Caur_0957"/>
</dbReference>
<reference evidence="2" key="1">
    <citation type="journal article" date="2011" name="BMC Genomics">
        <title>Complete genome sequence of the filamentous anoxygenic phototrophic bacterium Chloroflexus aurantiacus.</title>
        <authorList>
            <person name="Tang K.H."/>
            <person name="Barry K."/>
            <person name="Chertkov O."/>
            <person name="Dalin E."/>
            <person name="Han C.S."/>
            <person name="Hauser L.J."/>
            <person name="Honchak B.M."/>
            <person name="Karbach L.E."/>
            <person name="Land M.L."/>
            <person name="Lapidus A."/>
            <person name="Larimer F.W."/>
            <person name="Mikhailova N."/>
            <person name="Pitluck S."/>
            <person name="Pierson B.K."/>
            <person name="Blankenship R.E."/>
        </authorList>
    </citation>
    <scope>NUCLEOTIDE SEQUENCE [LARGE SCALE GENOMIC DNA]</scope>
    <source>
        <strain evidence="2">ATCC 29366 / DSM 635 / J-10-fl</strain>
    </source>
</reference>
<dbReference type="EMBL" id="CP000909">
    <property type="protein sequence ID" value="ABY34189.1"/>
    <property type="molecule type" value="Genomic_DNA"/>
</dbReference>
<dbReference type="RefSeq" id="WP_012256845.1">
    <property type="nucleotide sequence ID" value="NC_010175.1"/>
</dbReference>
<dbReference type="HOGENOM" id="CLU_1123658_0_0_0"/>
<dbReference type="PATRIC" id="fig|324602.8.peg.1093"/>
<gene>
    <name evidence="1" type="ordered locus">Caur_0957</name>
</gene>
<protein>
    <submittedName>
        <fullName evidence="1">Uncharacterized protein</fullName>
    </submittedName>
</protein>
<dbReference type="AlphaFoldDB" id="A9WHS1"/>
<dbReference type="Proteomes" id="UP000002008">
    <property type="component" value="Chromosome"/>
</dbReference>
<keyword evidence="2" id="KW-1185">Reference proteome</keyword>